<dbReference type="AlphaFoldDB" id="A0A4R7UWM4"/>
<name>A0A4R7UWM4_9PSEU</name>
<reference evidence="1 2" key="1">
    <citation type="submission" date="2019-03" db="EMBL/GenBank/DDBJ databases">
        <title>Genomic Encyclopedia of Archaeal and Bacterial Type Strains, Phase II (KMG-II): from individual species to whole genera.</title>
        <authorList>
            <person name="Goeker M."/>
        </authorList>
    </citation>
    <scope>NUCLEOTIDE SEQUENCE [LARGE SCALE GENOMIC DNA]</scope>
    <source>
        <strain evidence="1 2">DSM 45499</strain>
    </source>
</reference>
<keyword evidence="2" id="KW-1185">Reference proteome</keyword>
<dbReference type="Proteomes" id="UP000294927">
    <property type="component" value="Unassembled WGS sequence"/>
</dbReference>
<organism evidence="1 2">
    <name type="scientific">Actinophytocola oryzae</name>
    <dbReference type="NCBI Taxonomy" id="502181"/>
    <lineage>
        <taxon>Bacteria</taxon>
        <taxon>Bacillati</taxon>
        <taxon>Actinomycetota</taxon>
        <taxon>Actinomycetes</taxon>
        <taxon>Pseudonocardiales</taxon>
        <taxon>Pseudonocardiaceae</taxon>
    </lineage>
</organism>
<sequence>MTVRYIGPVELGKALGVSQFAVPRWLARFPGGSGHPFPEPDIEIDGTPGWRPNRLAEVKEWRERLHATAGSRPTATRQEYLLVAAGHGFDRDEALRTLDTFGEEFPEMTEPEVCAWMIKKWTD</sequence>
<protein>
    <submittedName>
        <fullName evidence="1">Uncharacterized protein</fullName>
    </submittedName>
</protein>
<evidence type="ECO:0000313" key="1">
    <source>
        <dbReference type="EMBL" id="TDV40467.1"/>
    </source>
</evidence>
<proteinExistence type="predicted"/>
<accession>A0A4R7UWM4</accession>
<dbReference type="OrthoDB" id="3634697at2"/>
<comment type="caution">
    <text evidence="1">The sequence shown here is derived from an EMBL/GenBank/DDBJ whole genome shotgun (WGS) entry which is preliminary data.</text>
</comment>
<dbReference type="EMBL" id="SOCP01000023">
    <property type="protein sequence ID" value="TDV40467.1"/>
    <property type="molecule type" value="Genomic_DNA"/>
</dbReference>
<gene>
    <name evidence="1" type="ORF">CLV71_123178</name>
</gene>
<dbReference type="RefSeq" id="WP_133908407.1">
    <property type="nucleotide sequence ID" value="NZ_SOCP01000023.1"/>
</dbReference>
<evidence type="ECO:0000313" key="2">
    <source>
        <dbReference type="Proteomes" id="UP000294927"/>
    </source>
</evidence>